<organism evidence="4 5">
    <name type="scientific">Candidatus Portnoybacteria bacterium CG10_big_fil_rev_8_21_14_0_10_44_7</name>
    <dbReference type="NCBI Taxonomy" id="1974816"/>
    <lineage>
        <taxon>Bacteria</taxon>
        <taxon>Candidatus Portnoyibacteriota</taxon>
    </lineage>
</organism>
<dbReference type="InterPro" id="IPR036415">
    <property type="entry name" value="Lamin_tail_dom_sf"/>
</dbReference>
<keyword evidence="1" id="KW-0472">Membrane</keyword>
<dbReference type="Pfam" id="PF18911">
    <property type="entry name" value="PKD_4"/>
    <property type="match status" value="1"/>
</dbReference>
<evidence type="ECO:0000313" key="4">
    <source>
        <dbReference type="EMBL" id="PJE59590.1"/>
    </source>
</evidence>
<dbReference type="InterPro" id="IPR001322">
    <property type="entry name" value="Lamin_tail_dom"/>
</dbReference>
<dbReference type="Gene3D" id="2.60.40.1260">
    <property type="entry name" value="Lamin Tail domain"/>
    <property type="match status" value="1"/>
</dbReference>
<dbReference type="SUPFAM" id="SSF49299">
    <property type="entry name" value="PKD domain"/>
    <property type="match status" value="1"/>
</dbReference>
<dbReference type="CDD" id="cd00146">
    <property type="entry name" value="PKD"/>
    <property type="match status" value="1"/>
</dbReference>
<name>A0A2M8KI34_9BACT</name>
<dbReference type="InterPro" id="IPR013783">
    <property type="entry name" value="Ig-like_fold"/>
</dbReference>
<protein>
    <recommendedName>
        <fullName evidence="6">PKD domain-containing protein</fullName>
    </recommendedName>
</protein>
<dbReference type="Pfam" id="PF00932">
    <property type="entry name" value="LTD"/>
    <property type="match status" value="2"/>
</dbReference>
<evidence type="ECO:0000256" key="1">
    <source>
        <dbReference type="SAM" id="Phobius"/>
    </source>
</evidence>
<accession>A0A2M8KI34</accession>
<gene>
    <name evidence="4" type="ORF">COU85_02840</name>
</gene>
<evidence type="ECO:0000259" key="2">
    <source>
        <dbReference type="PROSITE" id="PS50093"/>
    </source>
</evidence>
<dbReference type="InterPro" id="IPR035986">
    <property type="entry name" value="PKD_dom_sf"/>
</dbReference>
<dbReference type="InterPro" id="IPR000601">
    <property type="entry name" value="PKD_dom"/>
</dbReference>
<dbReference type="PROSITE" id="PS50093">
    <property type="entry name" value="PKD"/>
    <property type="match status" value="1"/>
</dbReference>
<feature type="domain" description="LTD" evidence="3">
    <location>
        <begin position="27"/>
        <end position="151"/>
    </location>
</feature>
<dbReference type="SUPFAM" id="SSF74853">
    <property type="entry name" value="Lamin A/C globular tail domain"/>
    <property type="match status" value="2"/>
</dbReference>
<evidence type="ECO:0000313" key="5">
    <source>
        <dbReference type="Proteomes" id="UP000231086"/>
    </source>
</evidence>
<feature type="domain" description="LTD" evidence="3">
    <location>
        <begin position="293"/>
        <end position="403"/>
    </location>
</feature>
<dbReference type="InterPro" id="IPR022409">
    <property type="entry name" value="PKD/Chitinase_dom"/>
</dbReference>
<evidence type="ECO:0000259" key="3">
    <source>
        <dbReference type="PROSITE" id="PS51841"/>
    </source>
</evidence>
<dbReference type="SMART" id="SM00089">
    <property type="entry name" value="PKD"/>
    <property type="match status" value="1"/>
</dbReference>
<evidence type="ECO:0008006" key="6">
    <source>
        <dbReference type="Google" id="ProtNLM"/>
    </source>
</evidence>
<keyword evidence="1" id="KW-1133">Transmembrane helix</keyword>
<dbReference type="AlphaFoldDB" id="A0A2M8KI34"/>
<dbReference type="PROSITE" id="PS51841">
    <property type="entry name" value="LTD"/>
    <property type="match status" value="2"/>
</dbReference>
<dbReference type="EMBL" id="PFEA01000054">
    <property type="protein sequence ID" value="PJE59590.1"/>
    <property type="molecule type" value="Genomic_DNA"/>
</dbReference>
<proteinExistence type="predicted"/>
<comment type="caution">
    <text evidence="4">The sequence shown here is derived from an EMBL/GenBank/DDBJ whole genome shotgun (WGS) entry which is preliminary data.</text>
</comment>
<dbReference type="Gene3D" id="2.60.40.10">
    <property type="entry name" value="Immunoglobulins"/>
    <property type="match status" value="1"/>
</dbReference>
<sequence>MEGQKKFSIATALFCQTVAVFLCRQIAVAQVDQLAINEIMYDPPGADERHEWLEVYNLTTTDIDLTGYKLNDGSNHILNTPPKNGGQGGLLLPAGEFLIIADNAEQFKIDYPNIAASIIDSSFSLKNTAGAIKIIAPDGQVAAIQEYAATDGGNGDGFSLEKKELNGQVAWQSSVVLGGTPGQVNSSVGPVFVPQAPEIETITSGTSETEMPAGESPSQPNELLQAEAGPNATVLVGQPVAFDAAASTGKLKYFFWNFGDGATLTGQAKATHIYRFPGTYLVSLTVGDGTGESTDVCQITVFHNFIRITEFLPFALAADAENEWIEIYNQGDTPVFLDGWEIDDEEKGSRSFVFPQNSLIAGQSYLVLPRPTTKIALNNDHDTVRLFLPSGDLIQEIKYEQAPKGKSAAVFADNDFYWTAISTPGHANFPAPEKISAQNSISHRVSEVQKMPPVFSQQFNLIPTVWAASVKNDDVFSFAWQRAEQALSGSVDFSTNLQTTIPPAKNTQPIAAGDVNNFKKQLQKISRQSPKLPLLVLLASLFFSLFLFGGWFLRWVKK</sequence>
<feature type="domain" description="PKD" evidence="2">
    <location>
        <begin position="223"/>
        <end position="301"/>
    </location>
</feature>
<dbReference type="Proteomes" id="UP000231086">
    <property type="component" value="Unassembled WGS sequence"/>
</dbReference>
<reference evidence="5" key="1">
    <citation type="submission" date="2017-09" db="EMBL/GenBank/DDBJ databases">
        <title>Depth-based differentiation of microbial function through sediment-hosted aquifers and enrichment of novel symbionts in the deep terrestrial subsurface.</title>
        <authorList>
            <person name="Probst A.J."/>
            <person name="Ladd B."/>
            <person name="Jarett J.K."/>
            <person name="Geller-Mcgrath D.E."/>
            <person name="Sieber C.M.K."/>
            <person name="Emerson J.B."/>
            <person name="Anantharaman K."/>
            <person name="Thomas B.C."/>
            <person name="Malmstrom R."/>
            <person name="Stieglmeier M."/>
            <person name="Klingl A."/>
            <person name="Woyke T."/>
            <person name="Ryan C.M."/>
            <person name="Banfield J.F."/>
        </authorList>
    </citation>
    <scope>NUCLEOTIDE SEQUENCE [LARGE SCALE GENOMIC DNA]</scope>
</reference>
<feature type="transmembrane region" description="Helical" evidence="1">
    <location>
        <begin position="532"/>
        <end position="553"/>
    </location>
</feature>
<keyword evidence="1" id="KW-0812">Transmembrane</keyword>